<dbReference type="EMBL" id="CP000109">
    <property type="protein sequence ID" value="ABB42362.1"/>
    <property type="molecule type" value="Genomic_DNA"/>
</dbReference>
<evidence type="ECO:0000313" key="2">
    <source>
        <dbReference type="EMBL" id="ABB42362.1"/>
    </source>
</evidence>
<proteinExistence type="predicted"/>
<gene>
    <name evidence="2" type="ordered locus">Tcr_1770</name>
</gene>
<dbReference type="AlphaFoldDB" id="Q31ER1"/>
<protein>
    <recommendedName>
        <fullName evidence="3">DUF3379 domain-containing protein</fullName>
    </recommendedName>
</protein>
<dbReference type="InterPro" id="IPR021806">
    <property type="entry name" value="DUF3379"/>
</dbReference>
<reference evidence="2" key="1">
    <citation type="submission" date="2006-07" db="EMBL/GenBank/DDBJ databases">
        <title>Complete sequence of Thiomicrospira crunogena XCL-2.</title>
        <authorList>
            <consortium name="US DOE Joint Genome Institute"/>
            <person name="Copeland A."/>
            <person name="Lucas S."/>
            <person name="Lapidus A."/>
            <person name="Barry K."/>
            <person name="Detter J.C."/>
            <person name="Glavina del Rio T."/>
            <person name="Hammon N."/>
            <person name="Israni S."/>
            <person name="Dalin E."/>
            <person name="Tice H."/>
            <person name="Pitluck S."/>
            <person name="Chain P."/>
            <person name="Malfatti S."/>
            <person name="Shin M."/>
            <person name="Vergez L."/>
            <person name="Schmutz J."/>
            <person name="Larimer F."/>
            <person name="Land M."/>
            <person name="Hauser L."/>
            <person name="Kyrpides N."/>
            <person name="Lykidis A."/>
            <person name="Scott K.M."/>
            <person name="Sievert S."/>
            <person name="Kerfeld C."/>
            <person name="Freyermuth S."/>
            <person name="Dobrinski K."/>
            <person name="Boller A."/>
            <person name="Fitzpatrick K."/>
            <person name="Thoma P."/>
            <person name="Moore J."/>
            <person name="Richardson P."/>
        </authorList>
    </citation>
    <scope>NUCLEOTIDE SEQUENCE</scope>
    <source>
        <strain evidence="2">XCL-2</strain>
    </source>
</reference>
<evidence type="ECO:0000256" key="1">
    <source>
        <dbReference type="SAM" id="Phobius"/>
    </source>
</evidence>
<evidence type="ECO:0008006" key="3">
    <source>
        <dbReference type="Google" id="ProtNLM"/>
    </source>
</evidence>
<sequence length="251" mass="27847">MNEFEFQQRLQQDPKQLDAEMLTFLKAHPEKMEWVKTARAFDKRISNALAVEAPEGLQERILLKNSFETSAANDRQWLKNLSVFAASFVGVVFVLNLWLAPLEKGRSVTTPPLLAQANEMEGAIIEHIVEHSKDAPEIMLKQDVPLSEKDLKGMFSKVGAILNKPVEFMSYAGECEVDGEKGIHLVLQEIDGPVTIIVLPGKQIQSMQAFRKSGLEGQMIPVNGGVVAIVGQSFQQLASAQKHFFQAVTFG</sequence>
<name>Q31ER1_HYDCU</name>
<dbReference type="KEGG" id="tcx:Tcr_1770"/>
<dbReference type="Pfam" id="PF11859">
    <property type="entry name" value="DUF3379"/>
    <property type="match status" value="1"/>
</dbReference>
<keyword evidence="1" id="KW-0472">Membrane</keyword>
<keyword evidence="1" id="KW-1133">Transmembrane helix</keyword>
<accession>Q31ER1</accession>
<keyword evidence="1" id="KW-0812">Transmembrane</keyword>
<organism evidence="2">
    <name type="scientific">Hydrogenovibrio crunogenus (strain DSM 25203 / XCL-2)</name>
    <name type="common">Thiomicrospira crunogena</name>
    <dbReference type="NCBI Taxonomy" id="317025"/>
    <lineage>
        <taxon>Bacteria</taxon>
        <taxon>Pseudomonadati</taxon>
        <taxon>Pseudomonadota</taxon>
        <taxon>Gammaproteobacteria</taxon>
        <taxon>Thiotrichales</taxon>
        <taxon>Piscirickettsiaceae</taxon>
        <taxon>Hydrogenovibrio</taxon>
    </lineage>
</organism>
<dbReference type="eggNOG" id="COG5662">
    <property type="taxonomic scope" value="Bacteria"/>
</dbReference>
<dbReference type="STRING" id="317025.Tcr_1770"/>
<dbReference type="OrthoDB" id="6195578at2"/>
<feature type="transmembrane region" description="Helical" evidence="1">
    <location>
        <begin position="81"/>
        <end position="100"/>
    </location>
</feature>
<dbReference type="HOGENOM" id="CLU_1106711_0_0_6"/>